<protein>
    <recommendedName>
        <fullName evidence="12">CRIB domain-containing protein</fullName>
    </recommendedName>
</protein>
<evidence type="ECO:0000256" key="11">
    <source>
        <dbReference type="SAM" id="MobiDB-lite"/>
    </source>
</evidence>
<evidence type="ECO:0000313" key="13">
    <source>
        <dbReference type="EMBL" id="KOF87143.1"/>
    </source>
</evidence>
<sequence length="111" mass="12127">MADAIICFPCCFTVQPQPQKRRRRKIDASMIGLPTNFQHTGHVGSGDVGNRSYGMSGEEGSRNHLNCIQVQMSSKGGYGSNSPDGGLDLLSTVEHQIPLKDLQKENVENHT</sequence>
<proteinExistence type="inferred from homology"/>
<keyword evidence="7" id="KW-0472">Membrane</keyword>
<evidence type="ECO:0000256" key="8">
    <source>
        <dbReference type="ARBA" id="ARBA00023139"/>
    </source>
</evidence>
<keyword evidence="9" id="KW-0206">Cytoskeleton</keyword>
<dbReference type="OMA" id="DMNMGLA"/>
<dbReference type="GO" id="GO:0008360">
    <property type="term" value="P:regulation of cell shape"/>
    <property type="evidence" value="ECO:0007669"/>
    <property type="project" value="UniProtKB-KW"/>
</dbReference>
<dbReference type="Gene3D" id="3.90.810.10">
    <property type="entry name" value="CRIB domain"/>
    <property type="match status" value="1"/>
</dbReference>
<keyword evidence="8" id="KW-0564">Palmitate</keyword>
<keyword evidence="4" id="KW-1003">Cell membrane</keyword>
<dbReference type="GO" id="GO:0005886">
    <property type="term" value="C:plasma membrane"/>
    <property type="evidence" value="ECO:0007669"/>
    <property type="project" value="UniProtKB-SubCell"/>
</dbReference>
<dbReference type="EMBL" id="KQ418485">
    <property type="protein sequence ID" value="KOF87143.1"/>
    <property type="molecule type" value="Genomic_DNA"/>
</dbReference>
<dbReference type="PANTHER" id="PTHR13502:SF6">
    <property type="entry name" value="CDC42 SMALL EFFECTOR PROTEIN HOMOLOG"/>
    <property type="match status" value="1"/>
</dbReference>
<evidence type="ECO:0000256" key="9">
    <source>
        <dbReference type="ARBA" id="ARBA00023212"/>
    </source>
</evidence>
<dbReference type="PANTHER" id="PTHR13502">
    <property type="entry name" value="CDC42 SMALL EFFECTOR PROTEIN HOMOLOG"/>
    <property type="match status" value="1"/>
</dbReference>
<organism evidence="13">
    <name type="scientific">Octopus bimaculoides</name>
    <name type="common">California two-spotted octopus</name>
    <dbReference type="NCBI Taxonomy" id="37653"/>
    <lineage>
        <taxon>Eukaryota</taxon>
        <taxon>Metazoa</taxon>
        <taxon>Spiralia</taxon>
        <taxon>Lophotrochozoa</taxon>
        <taxon>Mollusca</taxon>
        <taxon>Cephalopoda</taxon>
        <taxon>Coleoidea</taxon>
        <taxon>Octopodiformes</taxon>
        <taxon>Octopoda</taxon>
        <taxon>Incirrata</taxon>
        <taxon>Octopodidae</taxon>
        <taxon>Octopus</taxon>
    </lineage>
</organism>
<dbReference type="InterPro" id="IPR039056">
    <property type="entry name" value="SPEC"/>
</dbReference>
<feature type="region of interest" description="Disordered" evidence="11">
    <location>
        <begin position="32"/>
        <end position="57"/>
    </location>
</feature>
<dbReference type="GO" id="GO:0005856">
    <property type="term" value="C:cytoskeleton"/>
    <property type="evidence" value="ECO:0007669"/>
    <property type="project" value="UniProtKB-SubCell"/>
</dbReference>
<dbReference type="InterPro" id="IPR036936">
    <property type="entry name" value="CRIB_dom_sf"/>
</dbReference>
<keyword evidence="6" id="KW-0133">Cell shape</keyword>
<comment type="subcellular location">
    <subcellularLocation>
        <location evidence="1">Cell membrane</location>
        <topology evidence="1">Lipid-anchor</topology>
    </subcellularLocation>
    <subcellularLocation>
        <location evidence="2">Cytoplasm</location>
        <location evidence="2">Cytoskeleton</location>
    </subcellularLocation>
</comment>
<keyword evidence="10" id="KW-0449">Lipoprotein</keyword>
<feature type="domain" description="CRIB" evidence="12">
    <location>
        <begin position="31"/>
        <end position="44"/>
    </location>
</feature>
<dbReference type="STRING" id="37653.A0A0L8HCY0"/>
<dbReference type="AlphaFoldDB" id="A0A0L8HCY0"/>
<dbReference type="GO" id="GO:0031267">
    <property type="term" value="F:small GTPase binding"/>
    <property type="evidence" value="ECO:0007669"/>
    <property type="project" value="InterPro"/>
</dbReference>
<keyword evidence="5" id="KW-0963">Cytoplasm</keyword>
<evidence type="ECO:0000256" key="6">
    <source>
        <dbReference type="ARBA" id="ARBA00022960"/>
    </source>
</evidence>
<dbReference type="CDD" id="cd00132">
    <property type="entry name" value="CRIB"/>
    <property type="match status" value="1"/>
</dbReference>
<evidence type="ECO:0000256" key="3">
    <source>
        <dbReference type="ARBA" id="ARBA00005720"/>
    </source>
</evidence>
<dbReference type="PROSITE" id="PS50108">
    <property type="entry name" value="CRIB"/>
    <property type="match status" value="1"/>
</dbReference>
<evidence type="ECO:0000259" key="12">
    <source>
        <dbReference type="PROSITE" id="PS50108"/>
    </source>
</evidence>
<dbReference type="OrthoDB" id="5559822at2759"/>
<dbReference type="GO" id="GO:0035023">
    <property type="term" value="P:regulation of Rho protein signal transduction"/>
    <property type="evidence" value="ECO:0007669"/>
    <property type="project" value="InterPro"/>
</dbReference>
<dbReference type="Pfam" id="PF00786">
    <property type="entry name" value="PBD"/>
    <property type="match status" value="1"/>
</dbReference>
<evidence type="ECO:0000256" key="4">
    <source>
        <dbReference type="ARBA" id="ARBA00022475"/>
    </source>
</evidence>
<name>A0A0L8HCY0_OCTBM</name>
<evidence type="ECO:0000256" key="7">
    <source>
        <dbReference type="ARBA" id="ARBA00023136"/>
    </source>
</evidence>
<reference evidence="13" key="1">
    <citation type="submission" date="2015-07" db="EMBL/GenBank/DDBJ databases">
        <title>MeaNS - Measles Nucleotide Surveillance Program.</title>
        <authorList>
            <person name="Tran T."/>
            <person name="Druce J."/>
        </authorList>
    </citation>
    <scope>NUCLEOTIDE SEQUENCE</scope>
    <source>
        <strain evidence="13">UCB-OBI-ISO-001</strain>
        <tissue evidence="13">Gonad</tissue>
    </source>
</reference>
<comment type="similarity">
    <text evidence="3">Belongs to the CDC42SE/SPEC family.</text>
</comment>
<evidence type="ECO:0000256" key="5">
    <source>
        <dbReference type="ARBA" id="ARBA00022490"/>
    </source>
</evidence>
<evidence type="ECO:0000256" key="2">
    <source>
        <dbReference type="ARBA" id="ARBA00004245"/>
    </source>
</evidence>
<dbReference type="InterPro" id="IPR000095">
    <property type="entry name" value="CRIB_dom"/>
</dbReference>
<accession>A0A0L8HCY0</accession>
<evidence type="ECO:0000256" key="1">
    <source>
        <dbReference type="ARBA" id="ARBA00004193"/>
    </source>
</evidence>
<evidence type="ECO:0000256" key="10">
    <source>
        <dbReference type="ARBA" id="ARBA00023288"/>
    </source>
</evidence>
<gene>
    <name evidence="13" type="ORF">OCBIM_22017365mg</name>
</gene>
<dbReference type="KEGG" id="obi:106871450"/>